<evidence type="ECO:0008006" key="4">
    <source>
        <dbReference type="Google" id="ProtNLM"/>
    </source>
</evidence>
<organism evidence="2 3">
    <name type="scientific">Aldrovandia affinis</name>
    <dbReference type="NCBI Taxonomy" id="143900"/>
    <lineage>
        <taxon>Eukaryota</taxon>
        <taxon>Metazoa</taxon>
        <taxon>Chordata</taxon>
        <taxon>Craniata</taxon>
        <taxon>Vertebrata</taxon>
        <taxon>Euteleostomi</taxon>
        <taxon>Actinopterygii</taxon>
        <taxon>Neopterygii</taxon>
        <taxon>Teleostei</taxon>
        <taxon>Notacanthiformes</taxon>
        <taxon>Halosauridae</taxon>
        <taxon>Aldrovandia</taxon>
    </lineage>
</organism>
<dbReference type="Proteomes" id="UP001221898">
    <property type="component" value="Unassembled WGS sequence"/>
</dbReference>
<protein>
    <recommendedName>
        <fullName evidence="4">Secreted protein</fullName>
    </recommendedName>
</protein>
<sequence>MRRLLESCCWWILALFLSAFFLFWADCHPEGQLGSLGGGDHGSVSETRDKRVAGESYWAYTEPYPDDVIWPAS</sequence>
<comment type="caution">
    <text evidence="2">The sequence shown here is derived from an EMBL/GenBank/DDBJ whole genome shotgun (WGS) entry which is preliminary data.</text>
</comment>
<accession>A0AAD7WB24</accession>
<dbReference type="AlphaFoldDB" id="A0AAD7WB24"/>
<reference evidence="2" key="1">
    <citation type="journal article" date="2023" name="Science">
        <title>Genome structures resolve the early diversification of teleost fishes.</title>
        <authorList>
            <person name="Parey E."/>
            <person name="Louis A."/>
            <person name="Montfort J."/>
            <person name="Bouchez O."/>
            <person name="Roques C."/>
            <person name="Iampietro C."/>
            <person name="Lluch J."/>
            <person name="Castinel A."/>
            <person name="Donnadieu C."/>
            <person name="Desvignes T."/>
            <person name="Floi Bucao C."/>
            <person name="Jouanno E."/>
            <person name="Wen M."/>
            <person name="Mejri S."/>
            <person name="Dirks R."/>
            <person name="Jansen H."/>
            <person name="Henkel C."/>
            <person name="Chen W.J."/>
            <person name="Zahm M."/>
            <person name="Cabau C."/>
            <person name="Klopp C."/>
            <person name="Thompson A.W."/>
            <person name="Robinson-Rechavi M."/>
            <person name="Braasch I."/>
            <person name="Lecointre G."/>
            <person name="Bobe J."/>
            <person name="Postlethwait J.H."/>
            <person name="Berthelot C."/>
            <person name="Roest Crollius H."/>
            <person name="Guiguen Y."/>
        </authorList>
    </citation>
    <scope>NUCLEOTIDE SEQUENCE</scope>
    <source>
        <strain evidence="2">NC1722</strain>
    </source>
</reference>
<evidence type="ECO:0000313" key="3">
    <source>
        <dbReference type="Proteomes" id="UP001221898"/>
    </source>
</evidence>
<evidence type="ECO:0000313" key="2">
    <source>
        <dbReference type="EMBL" id="KAJ8390537.1"/>
    </source>
</evidence>
<proteinExistence type="predicted"/>
<feature type="signal peptide" evidence="1">
    <location>
        <begin position="1"/>
        <end position="27"/>
    </location>
</feature>
<gene>
    <name evidence="2" type="ORF">AAFF_G00103340</name>
</gene>
<keyword evidence="1" id="KW-0732">Signal</keyword>
<dbReference type="EMBL" id="JAINUG010000168">
    <property type="protein sequence ID" value="KAJ8390537.1"/>
    <property type="molecule type" value="Genomic_DNA"/>
</dbReference>
<name>A0AAD7WB24_9TELE</name>
<keyword evidence="3" id="KW-1185">Reference proteome</keyword>
<evidence type="ECO:0000256" key="1">
    <source>
        <dbReference type="SAM" id="SignalP"/>
    </source>
</evidence>
<feature type="chain" id="PRO_5042262614" description="Secreted protein" evidence="1">
    <location>
        <begin position="28"/>
        <end position="73"/>
    </location>
</feature>